<evidence type="ECO:0000256" key="1">
    <source>
        <dbReference type="SAM" id="Phobius"/>
    </source>
</evidence>
<reference evidence="2 3" key="1">
    <citation type="submission" date="2019-12" db="EMBL/GenBank/DDBJ databases">
        <title>Rhizobium genotypes associated with high levels of biological nitrogen fixation by grain legumes in a temperate-maritime cropping system.</title>
        <authorList>
            <person name="Maluk M."/>
            <person name="Francesc Ferrando Molina F."/>
            <person name="Lopez Del Egido L."/>
            <person name="Lafos M."/>
            <person name="Langarica-Fuentes A."/>
            <person name="Gebre Yohannes G."/>
            <person name="Young M.W."/>
            <person name="Martin P."/>
            <person name="Gantlett R."/>
            <person name="Kenicer G."/>
            <person name="Hawes C."/>
            <person name="Begg G.S."/>
            <person name="Quilliam R.S."/>
            <person name="Squire G.R."/>
            <person name="Poole P.S."/>
            <person name="Young P.W."/>
            <person name="Iannetta P.M."/>
            <person name="James E.K."/>
        </authorList>
    </citation>
    <scope>NUCLEOTIDE SEQUENCE [LARGE SCALE GENOMIC DNA]</scope>
    <source>
        <strain evidence="2 3">JHI1096</strain>
    </source>
</reference>
<organism evidence="2 3">
    <name type="scientific">Rhizobium leguminosarum</name>
    <dbReference type="NCBI Taxonomy" id="384"/>
    <lineage>
        <taxon>Bacteria</taxon>
        <taxon>Pseudomonadati</taxon>
        <taxon>Pseudomonadota</taxon>
        <taxon>Alphaproteobacteria</taxon>
        <taxon>Hyphomicrobiales</taxon>
        <taxon>Rhizobiaceae</taxon>
        <taxon>Rhizobium/Agrobacterium group</taxon>
        <taxon>Rhizobium</taxon>
    </lineage>
</organism>
<gene>
    <name evidence="2" type="ORF">GR204_20465</name>
</gene>
<evidence type="ECO:0000313" key="3">
    <source>
        <dbReference type="Proteomes" id="UP000471560"/>
    </source>
</evidence>
<accession>A0A6P0BBP3</accession>
<comment type="caution">
    <text evidence="2">The sequence shown here is derived from an EMBL/GenBank/DDBJ whole genome shotgun (WGS) entry which is preliminary data.</text>
</comment>
<sequence length="61" mass="6799">MPDLENSLIIEIWKLKATAKSRFAILAVLGFVFAFMAGVTYFGGTQLLDRYNPETTASIEK</sequence>
<dbReference type="AlphaFoldDB" id="A0A6P0BBP3"/>
<dbReference type="Proteomes" id="UP000471560">
    <property type="component" value="Unassembled WGS sequence"/>
</dbReference>
<protein>
    <submittedName>
        <fullName evidence="2">Uncharacterized protein</fullName>
    </submittedName>
</protein>
<dbReference type="EMBL" id="WUEZ01000024">
    <property type="protein sequence ID" value="NEI36334.1"/>
    <property type="molecule type" value="Genomic_DNA"/>
</dbReference>
<dbReference type="RefSeq" id="WP_164577661.1">
    <property type="nucleotide sequence ID" value="NZ_JAAXDH010000046.1"/>
</dbReference>
<evidence type="ECO:0000313" key="2">
    <source>
        <dbReference type="EMBL" id="NEI36334.1"/>
    </source>
</evidence>
<keyword evidence="1" id="KW-1133">Transmembrane helix</keyword>
<name>A0A6P0BBP3_RHILE</name>
<feature type="transmembrane region" description="Helical" evidence="1">
    <location>
        <begin position="23"/>
        <end position="43"/>
    </location>
</feature>
<proteinExistence type="predicted"/>
<keyword evidence="1" id="KW-0812">Transmembrane</keyword>
<keyword evidence="1" id="KW-0472">Membrane</keyword>